<feature type="domain" description="TonB-dependent receptor plug" evidence="6">
    <location>
        <begin position="117"/>
        <end position="238"/>
    </location>
</feature>
<dbReference type="Gene3D" id="2.40.170.20">
    <property type="entry name" value="TonB-dependent receptor, beta-barrel domain"/>
    <property type="match status" value="1"/>
</dbReference>
<dbReference type="InterPro" id="IPR008969">
    <property type="entry name" value="CarboxyPept-like_regulatory"/>
</dbReference>
<gene>
    <name evidence="7" type="ORF">METZ01_LOCUS28419</name>
</gene>
<keyword evidence="4" id="KW-0472">Membrane</keyword>
<evidence type="ECO:0000256" key="3">
    <source>
        <dbReference type="ARBA" id="ARBA00022692"/>
    </source>
</evidence>
<dbReference type="NCBIfam" id="TIGR04056">
    <property type="entry name" value="OMP_RagA_SusC"/>
    <property type="match status" value="1"/>
</dbReference>
<evidence type="ECO:0000256" key="1">
    <source>
        <dbReference type="ARBA" id="ARBA00004571"/>
    </source>
</evidence>
<evidence type="ECO:0000256" key="2">
    <source>
        <dbReference type="ARBA" id="ARBA00022448"/>
    </source>
</evidence>
<dbReference type="Gene3D" id="2.170.130.10">
    <property type="entry name" value="TonB-dependent receptor, plug domain"/>
    <property type="match status" value="1"/>
</dbReference>
<evidence type="ECO:0000313" key="7">
    <source>
        <dbReference type="EMBL" id="SUZ75565.1"/>
    </source>
</evidence>
<protein>
    <recommendedName>
        <fullName evidence="6">TonB-dependent receptor plug domain-containing protein</fullName>
    </recommendedName>
</protein>
<dbReference type="InterPro" id="IPR023996">
    <property type="entry name" value="TonB-dep_OMP_SusC/RagA"/>
</dbReference>
<dbReference type="InterPro" id="IPR012910">
    <property type="entry name" value="Plug_dom"/>
</dbReference>
<dbReference type="SUPFAM" id="SSF49464">
    <property type="entry name" value="Carboxypeptidase regulatory domain-like"/>
    <property type="match status" value="1"/>
</dbReference>
<evidence type="ECO:0000259" key="6">
    <source>
        <dbReference type="Pfam" id="PF07715"/>
    </source>
</evidence>
<dbReference type="EMBL" id="UINC01001249">
    <property type="protein sequence ID" value="SUZ75565.1"/>
    <property type="molecule type" value="Genomic_DNA"/>
</dbReference>
<dbReference type="Pfam" id="PF07715">
    <property type="entry name" value="Plug"/>
    <property type="match status" value="1"/>
</dbReference>
<name>A0A381Q8A9_9ZZZZ</name>
<accession>A0A381Q8A9</accession>
<evidence type="ECO:0000256" key="5">
    <source>
        <dbReference type="ARBA" id="ARBA00023237"/>
    </source>
</evidence>
<dbReference type="InterPro" id="IPR037066">
    <property type="entry name" value="Plug_dom_sf"/>
</dbReference>
<keyword evidence="3" id="KW-0812">Transmembrane</keyword>
<dbReference type="InterPro" id="IPR036942">
    <property type="entry name" value="Beta-barrel_TonB_sf"/>
</dbReference>
<dbReference type="Pfam" id="PF13715">
    <property type="entry name" value="CarbopepD_reg_2"/>
    <property type="match status" value="1"/>
</dbReference>
<keyword evidence="5" id="KW-0998">Cell outer membrane</keyword>
<proteinExistence type="predicted"/>
<keyword evidence="2" id="KW-0813">Transport</keyword>
<dbReference type="Gene3D" id="2.60.40.1120">
    <property type="entry name" value="Carboxypeptidase-like, regulatory domain"/>
    <property type="match status" value="1"/>
</dbReference>
<evidence type="ECO:0000256" key="4">
    <source>
        <dbReference type="ARBA" id="ARBA00023136"/>
    </source>
</evidence>
<dbReference type="AlphaFoldDB" id="A0A381Q8A9"/>
<comment type="subcellular location">
    <subcellularLocation>
        <location evidence="1">Cell outer membrane</location>
        <topology evidence="1">Multi-pass membrane protein</topology>
    </subcellularLocation>
</comment>
<reference evidence="7" key="1">
    <citation type="submission" date="2018-05" db="EMBL/GenBank/DDBJ databases">
        <authorList>
            <person name="Lanie J.A."/>
            <person name="Ng W.-L."/>
            <person name="Kazmierczak K.M."/>
            <person name="Andrzejewski T.M."/>
            <person name="Davidsen T.M."/>
            <person name="Wayne K.J."/>
            <person name="Tettelin H."/>
            <person name="Glass J.I."/>
            <person name="Rusch D."/>
            <person name="Podicherti R."/>
            <person name="Tsui H.-C.T."/>
            <person name="Winkler M.E."/>
        </authorList>
    </citation>
    <scope>NUCLEOTIDE SEQUENCE</scope>
</reference>
<dbReference type="SUPFAM" id="SSF56935">
    <property type="entry name" value="Porins"/>
    <property type="match status" value="1"/>
</dbReference>
<dbReference type="InterPro" id="IPR039426">
    <property type="entry name" value="TonB-dep_rcpt-like"/>
</dbReference>
<organism evidence="7">
    <name type="scientific">marine metagenome</name>
    <dbReference type="NCBI Taxonomy" id="408172"/>
    <lineage>
        <taxon>unclassified sequences</taxon>
        <taxon>metagenomes</taxon>
        <taxon>ecological metagenomes</taxon>
    </lineage>
</organism>
<dbReference type="PROSITE" id="PS52016">
    <property type="entry name" value="TONB_DEPENDENT_REC_3"/>
    <property type="match status" value="1"/>
</dbReference>
<sequence length="1071" mass="116825">MFRFLLVSFLFLASNVWAQDRTISGNISSDEDGSGLPGVNVIIKGTTVGTTTDVNGSYTLDVPSDGGTLVFSFIGLASQEIEIGARSVVDVVMSSEVEELQEVVVTALGITKEKAALGYAVTSVGGSQLEARPEADIARLLRGKVPGVDITSQSGVTGTGTNIIIRGYSSISGSNQPMFVLDGVPIDASTYSDRGFTSGGATASSRFLDLDPNNVAEVSVLKGLAATVLYGEAGRNGVILITTKTGQQGGPVGNKKVEVSFSQSYFVNKVASLPDDQDQYGNGWQNNAAAAFSNWGAPFDQPNRNGLTDGTIKHPYDRAIWHGVFPELIGARWKYQAYDNLQNFFVDGSQKNTSLGISARVGNNSSIKANYGWTKDDGYIPFNEYTKHNFSLGANTQLSNGLKLTASFNYIESQAIKPPTAPSRNSNSTQVSLFGNVMYTPRSWNLFGLPYERPDTHGSVYYRGNNGMQHPLWTLHNAHDRDDVTRFIGNMGLSYEIADFLSISYRIGIDRTSLMNNYMINKNGVQGYAVNGRYMTSNRNNVNYDQTVNLNGSVELNQDLDLSFLVGANLKSRNYELHQINSSYQFIYNFFDHSNFNTTTANSYYLRENTYGAYANLSLSYKDYAFLEASARNDWTSTLEPENRSVLYPSTSVSILPLKALDINNENLNFLKVRFGFGTSAGYPSPYSTRGSLNTSTNVFMTNSGTTLNSNSVSNFYANAGIKPEIHKELELGIEGKFLKNRVGIDISAYTKDSEDLIINLELDQSTGYSSSTVNSASINNKGIEAIINVVPLQSRDFTWEVTGQFSKLKSEVLSIADGISKVYVAGYTGRGNIAIPGMPFGIMEGSTISRDYGSLDGLDVTQVHSDDRLNYTPFLDANGGYTYLGTGMIGDPQPDFVYGVTNTLSYKWATIRVQFDHQVGGDMFTTTVSTMTGRGILGNTGFDRFVPVITSGLKLDGTPYTKQTTANQHYWPNTGVFYDEQSVYDASTMRLREVSLSLVAPKSFLNGTPFGNASLTLSAQNIWHLAYNTPKDSNFDPEVSSYGTGNNVRGFDEMTGPTAKKYGATLSLTF</sequence>
<dbReference type="GO" id="GO:0009279">
    <property type="term" value="C:cell outer membrane"/>
    <property type="evidence" value="ECO:0007669"/>
    <property type="project" value="UniProtKB-SubCell"/>
</dbReference>